<protein>
    <submittedName>
        <fullName evidence="2">Uncharacterized protein</fullName>
    </submittedName>
</protein>
<evidence type="ECO:0000313" key="3">
    <source>
        <dbReference type="Proteomes" id="UP000256964"/>
    </source>
</evidence>
<proteinExistence type="predicted"/>
<dbReference type="EMBL" id="KZ857391">
    <property type="protein sequence ID" value="RDX52272.1"/>
    <property type="molecule type" value="Genomic_DNA"/>
</dbReference>
<feature type="compositionally biased region" description="Basic residues" evidence="1">
    <location>
        <begin position="116"/>
        <end position="126"/>
    </location>
</feature>
<dbReference type="Proteomes" id="UP000256964">
    <property type="component" value="Unassembled WGS sequence"/>
</dbReference>
<feature type="compositionally biased region" description="Polar residues" evidence="1">
    <location>
        <begin position="84"/>
        <end position="95"/>
    </location>
</feature>
<dbReference type="AlphaFoldDB" id="A0A371DIB3"/>
<gene>
    <name evidence="2" type="ORF">OH76DRAFT_203404</name>
</gene>
<sequence>MPLCTHPASRKMSVPADMQEAGRPLDSRISSLDSLRLTSRTTLMNPAPHPAASAPGPGFVERKSHARSRHASLLAINIGEPCSGLQSPDQCWTSDDSARNAPHTTSARTQPDPASRRTHQRGKRTSRPGAPCDSQLPDGSFARRRPGPHGPPELLSGRTWSRWAKIPRRVSMKSGRELLLPRIDGRADIESRVLDVDVESVVHDVYLCPA</sequence>
<name>A0A371DIB3_9APHY</name>
<keyword evidence="3" id="KW-1185">Reference proteome</keyword>
<reference evidence="2 3" key="1">
    <citation type="journal article" date="2018" name="Biotechnol. Biofuels">
        <title>Integrative visual omics of the white-rot fungus Polyporus brumalis exposes the biotechnological potential of its oxidative enzymes for delignifying raw plant biomass.</title>
        <authorList>
            <person name="Miyauchi S."/>
            <person name="Rancon A."/>
            <person name="Drula E."/>
            <person name="Hage H."/>
            <person name="Chaduli D."/>
            <person name="Favel A."/>
            <person name="Grisel S."/>
            <person name="Henrissat B."/>
            <person name="Herpoel-Gimbert I."/>
            <person name="Ruiz-Duenas F.J."/>
            <person name="Chevret D."/>
            <person name="Hainaut M."/>
            <person name="Lin J."/>
            <person name="Wang M."/>
            <person name="Pangilinan J."/>
            <person name="Lipzen A."/>
            <person name="Lesage-Meessen L."/>
            <person name="Navarro D."/>
            <person name="Riley R."/>
            <person name="Grigoriev I.V."/>
            <person name="Zhou S."/>
            <person name="Raouche S."/>
            <person name="Rosso M.N."/>
        </authorList>
    </citation>
    <scope>NUCLEOTIDE SEQUENCE [LARGE SCALE GENOMIC DNA]</scope>
    <source>
        <strain evidence="2 3">BRFM 1820</strain>
    </source>
</reference>
<feature type="region of interest" description="Disordered" evidence="1">
    <location>
        <begin position="83"/>
        <end position="156"/>
    </location>
</feature>
<evidence type="ECO:0000256" key="1">
    <source>
        <dbReference type="SAM" id="MobiDB-lite"/>
    </source>
</evidence>
<feature type="region of interest" description="Disordered" evidence="1">
    <location>
        <begin position="1"/>
        <end position="24"/>
    </location>
</feature>
<evidence type="ECO:0000313" key="2">
    <source>
        <dbReference type="EMBL" id="RDX52272.1"/>
    </source>
</evidence>
<feature type="region of interest" description="Disordered" evidence="1">
    <location>
        <begin position="40"/>
        <end position="66"/>
    </location>
</feature>
<organism evidence="2 3">
    <name type="scientific">Lentinus brumalis</name>
    <dbReference type="NCBI Taxonomy" id="2498619"/>
    <lineage>
        <taxon>Eukaryota</taxon>
        <taxon>Fungi</taxon>
        <taxon>Dikarya</taxon>
        <taxon>Basidiomycota</taxon>
        <taxon>Agaricomycotina</taxon>
        <taxon>Agaricomycetes</taxon>
        <taxon>Polyporales</taxon>
        <taxon>Polyporaceae</taxon>
        <taxon>Lentinus</taxon>
    </lineage>
</organism>
<accession>A0A371DIB3</accession>